<dbReference type="GO" id="GO:0043953">
    <property type="term" value="P:protein transport by the Tat complex"/>
    <property type="evidence" value="ECO:0007669"/>
    <property type="project" value="UniProtKB-UniRule"/>
</dbReference>
<dbReference type="AlphaFoldDB" id="A0A5C5TW61"/>
<dbReference type="RefSeq" id="WP_146325633.1">
    <property type="nucleotide sequence ID" value="NZ_BAABLR010000059.1"/>
</dbReference>
<dbReference type="HAMAP" id="MF_00237">
    <property type="entry name" value="TatB"/>
    <property type="match status" value="1"/>
</dbReference>
<dbReference type="Gene3D" id="1.20.5.3310">
    <property type="match status" value="1"/>
</dbReference>
<organism evidence="12 13">
    <name type="scientific">Corynebacterium canis</name>
    <dbReference type="NCBI Taxonomy" id="679663"/>
    <lineage>
        <taxon>Bacteria</taxon>
        <taxon>Bacillati</taxon>
        <taxon>Actinomycetota</taxon>
        <taxon>Actinomycetes</taxon>
        <taxon>Mycobacteriales</taxon>
        <taxon>Corynebacteriaceae</taxon>
        <taxon>Corynebacterium</taxon>
    </lineage>
</organism>
<comment type="function">
    <text evidence="9">Part of the twin-arginine translocation (Tat) system that transports large folded proteins containing a characteristic twin-arginine motif in their signal peptide across membranes. Together with TatC, TatB is part of a receptor directly interacting with Tat signal peptides. TatB may form an oligomeric binding site that transiently accommodates folded Tat precursor proteins before their translocation.</text>
</comment>
<keyword evidence="8 9" id="KW-0472">Membrane</keyword>
<protein>
    <recommendedName>
        <fullName evidence="9">Sec-independent protein translocase protein TatB</fullName>
    </recommendedName>
</protein>
<sequence length="158" mass="16729">MFSNVGWGEIFFLVVIGLIVIGPERLPRVIQDVRAAIFAARNAIEKAKQDLSNELGPEFDELSKPIAELATLQRMGPKAALTKTLFDGDSSMLEAFDPKKLVDPEDLRIDGAASKPATPAAVPKPATPAVKPAASPQVEGQKSDGQAHGGAISWADVT</sequence>
<keyword evidence="2 9" id="KW-0813">Transport</keyword>
<dbReference type="GO" id="GO:0033281">
    <property type="term" value="C:TAT protein transport complex"/>
    <property type="evidence" value="ECO:0007669"/>
    <property type="project" value="UniProtKB-UniRule"/>
</dbReference>
<evidence type="ECO:0000256" key="1">
    <source>
        <dbReference type="ARBA" id="ARBA00004167"/>
    </source>
</evidence>
<evidence type="ECO:0000256" key="10">
    <source>
        <dbReference type="SAM" id="MobiDB-lite"/>
    </source>
</evidence>
<reference evidence="12 13" key="1">
    <citation type="submission" date="2019-08" db="EMBL/GenBank/DDBJ databases">
        <authorList>
            <person name="Lei W."/>
        </authorList>
    </citation>
    <scope>NUCLEOTIDE SEQUENCE [LARGE SCALE GENOMIC DNA]</scope>
    <source>
        <strain evidence="12 13">CCUG 58627</strain>
    </source>
</reference>
<accession>A0A5C5TW61</accession>
<evidence type="ECO:0000313" key="13">
    <source>
        <dbReference type="Proteomes" id="UP000320791"/>
    </source>
</evidence>
<evidence type="ECO:0000256" key="7">
    <source>
        <dbReference type="ARBA" id="ARBA00023010"/>
    </source>
</evidence>
<evidence type="ECO:0000256" key="3">
    <source>
        <dbReference type="ARBA" id="ARBA00022475"/>
    </source>
</evidence>
<gene>
    <name evidence="9 12" type="primary">tatB</name>
    <name evidence="12" type="ORF">FRX94_12250</name>
</gene>
<evidence type="ECO:0000256" key="8">
    <source>
        <dbReference type="ARBA" id="ARBA00023136"/>
    </source>
</evidence>
<feature type="compositionally biased region" description="Low complexity" evidence="10">
    <location>
        <begin position="112"/>
        <end position="136"/>
    </location>
</feature>
<proteinExistence type="inferred from homology"/>
<keyword evidence="6 9" id="KW-1133">Transmembrane helix</keyword>
<feature type="region of interest" description="Disordered" evidence="10">
    <location>
        <begin position="107"/>
        <end position="158"/>
    </location>
</feature>
<feature type="transmembrane region" description="Helical" evidence="11">
    <location>
        <begin position="6"/>
        <end position="22"/>
    </location>
</feature>
<dbReference type="Pfam" id="PF02416">
    <property type="entry name" value="TatA_B_E"/>
    <property type="match status" value="1"/>
</dbReference>
<dbReference type="GO" id="GO:0008320">
    <property type="term" value="F:protein transmembrane transporter activity"/>
    <property type="evidence" value="ECO:0007669"/>
    <property type="project" value="UniProtKB-UniRule"/>
</dbReference>
<dbReference type="EMBL" id="VOHM01000039">
    <property type="protein sequence ID" value="TWT17769.1"/>
    <property type="molecule type" value="Genomic_DNA"/>
</dbReference>
<evidence type="ECO:0000256" key="4">
    <source>
        <dbReference type="ARBA" id="ARBA00022692"/>
    </source>
</evidence>
<comment type="subunit">
    <text evidence="9">The Tat system comprises two distinct complexes: a TatABC complex, containing multiple copies of TatA, TatB and TatC subunits, and a separate TatA complex, containing only TatA subunits. Substrates initially bind to the TatABC complex, which probably triggers association of the separate TatA complex to form the active translocon.</text>
</comment>
<dbReference type="InterPro" id="IPR003369">
    <property type="entry name" value="TatA/B/E"/>
</dbReference>
<dbReference type="InterPro" id="IPR018448">
    <property type="entry name" value="TatB"/>
</dbReference>
<keyword evidence="4 9" id="KW-0812">Transmembrane</keyword>
<keyword evidence="3 9" id="KW-1003">Cell membrane</keyword>
<comment type="subcellular location">
    <subcellularLocation>
        <location evidence="9">Cell membrane</location>
        <topology evidence="9">Single-pass membrane protein</topology>
    </subcellularLocation>
    <subcellularLocation>
        <location evidence="1">Membrane</location>
        <topology evidence="1">Single-pass membrane protein</topology>
    </subcellularLocation>
</comment>
<dbReference type="NCBIfam" id="TIGR01410">
    <property type="entry name" value="tatB"/>
    <property type="match status" value="1"/>
</dbReference>
<keyword evidence="5 9" id="KW-0653">Protein transport</keyword>
<evidence type="ECO:0000256" key="11">
    <source>
        <dbReference type="SAM" id="Phobius"/>
    </source>
</evidence>
<dbReference type="Proteomes" id="UP000320791">
    <property type="component" value="Unassembled WGS sequence"/>
</dbReference>
<evidence type="ECO:0000313" key="12">
    <source>
        <dbReference type="EMBL" id="TWT17769.1"/>
    </source>
</evidence>
<keyword evidence="7 9" id="KW-0811">Translocation</keyword>
<dbReference type="PRINTS" id="PR01506">
    <property type="entry name" value="TATBPROTEIN"/>
</dbReference>
<evidence type="ECO:0000256" key="5">
    <source>
        <dbReference type="ARBA" id="ARBA00022927"/>
    </source>
</evidence>
<dbReference type="OrthoDB" id="3267321at2"/>
<comment type="caution">
    <text evidence="12">The sequence shown here is derived from an EMBL/GenBank/DDBJ whole genome shotgun (WGS) entry which is preliminary data.</text>
</comment>
<comment type="similarity">
    <text evidence="9">Belongs to the TatB family.</text>
</comment>
<evidence type="ECO:0000256" key="2">
    <source>
        <dbReference type="ARBA" id="ARBA00022448"/>
    </source>
</evidence>
<evidence type="ECO:0000256" key="9">
    <source>
        <dbReference type="HAMAP-Rule" id="MF_00237"/>
    </source>
</evidence>
<name>A0A5C5TW61_9CORY</name>
<evidence type="ECO:0000256" key="6">
    <source>
        <dbReference type="ARBA" id="ARBA00022989"/>
    </source>
</evidence>
<keyword evidence="13" id="KW-1185">Reference proteome</keyword>